<evidence type="ECO:0000256" key="1">
    <source>
        <dbReference type="SAM" id="MobiDB-lite"/>
    </source>
</evidence>
<feature type="region of interest" description="Disordered" evidence="1">
    <location>
        <begin position="217"/>
        <end position="237"/>
    </location>
</feature>
<gene>
    <name evidence="2" type="ORF">MEDL_45241</name>
</gene>
<dbReference type="AlphaFoldDB" id="A0A8S3TLK1"/>
<proteinExistence type="predicted"/>
<name>A0A8S3TLK1_MYTED</name>
<organism evidence="2 3">
    <name type="scientific">Mytilus edulis</name>
    <name type="common">Blue mussel</name>
    <dbReference type="NCBI Taxonomy" id="6550"/>
    <lineage>
        <taxon>Eukaryota</taxon>
        <taxon>Metazoa</taxon>
        <taxon>Spiralia</taxon>
        <taxon>Lophotrochozoa</taxon>
        <taxon>Mollusca</taxon>
        <taxon>Bivalvia</taxon>
        <taxon>Autobranchia</taxon>
        <taxon>Pteriomorphia</taxon>
        <taxon>Mytilida</taxon>
        <taxon>Mytiloidea</taxon>
        <taxon>Mytilidae</taxon>
        <taxon>Mytilinae</taxon>
        <taxon>Mytilus</taxon>
    </lineage>
</organism>
<sequence length="237" mass="27698">MEIQDFINYLRQNDEINFENYAKFEKKLEGKTSHFFLPQSSLKEQASIHEKIFKDCVKQAATNCHADDRIWKEFEWFFREYCKAGGNLKQYANGMRQAAFVAWNTIRYIQDQPDGENFGTTLENAIFPGLKEHLLVDFSQSSILYELKFTELDKDEYEKDCLVNDIVKAAIHFLVSGLKPDRAKLGVLVFYWKTNSVVYYATEAHQNEELVAILEEKLSPGNDEHDKNTEQEEEEHS</sequence>
<protein>
    <submittedName>
        <fullName evidence="2">Uncharacterized protein</fullName>
    </submittedName>
</protein>
<dbReference type="OrthoDB" id="6164350at2759"/>
<reference evidence="2" key="1">
    <citation type="submission" date="2021-03" db="EMBL/GenBank/DDBJ databases">
        <authorList>
            <person name="Bekaert M."/>
        </authorList>
    </citation>
    <scope>NUCLEOTIDE SEQUENCE</scope>
</reference>
<dbReference type="Proteomes" id="UP000683360">
    <property type="component" value="Unassembled WGS sequence"/>
</dbReference>
<keyword evidence="3" id="KW-1185">Reference proteome</keyword>
<accession>A0A8S3TLK1</accession>
<evidence type="ECO:0000313" key="3">
    <source>
        <dbReference type="Proteomes" id="UP000683360"/>
    </source>
</evidence>
<evidence type="ECO:0000313" key="2">
    <source>
        <dbReference type="EMBL" id="CAG2232530.1"/>
    </source>
</evidence>
<comment type="caution">
    <text evidence="2">The sequence shown here is derived from an EMBL/GenBank/DDBJ whole genome shotgun (WGS) entry which is preliminary data.</text>
</comment>
<dbReference type="EMBL" id="CAJPWZ010002187">
    <property type="protein sequence ID" value="CAG2232530.1"/>
    <property type="molecule type" value="Genomic_DNA"/>
</dbReference>